<gene>
    <name evidence="1" type="ORF">GPUH_LOCUS15900</name>
</gene>
<keyword evidence="2" id="KW-1185">Reference proteome</keyword>
<dbReference type="Proteomes" id="UP000271098">
    <property type="component" value="Unassembled WGS sequence"/>
</dbReference>
<proteinExistence type="predicted"/>
<evidence type="ECO:0000313" key="3">
    <source>
        <dbReference type="WBParaSite" id="GPUH_0001592001-mRNA-1"/>
    </source>
</evidence>
<sequence>MEKSKKLPATRYTRNSSLRMIRFLNLAETRDLPCGFRLVRTAMGFILAGSGPLSIFERNGNESNHVDTVIVGITRKWEKRDKEDC</sequence>
<evidence type="ECO:0000313" key="2">
    <source>
        <dbReference type="Proteomes" id="UP000271098"/>
    </source>
</evidence>
<name>A0A183E4K7_9BILA</name>
<reference evidence="3" key="1">
    <citation type="submission" date="2016-06" db="UniProtKB">
        <authorList>
            <consortium name="WormBaseParasite"/>
        </authorList>
    </citation>
    <scope>IDENTIFICATION</scope>
</reference>
<reference evidence="1 2" key="2">
    <citation type="submission" date="2018-11" db="EMBL/GenBank/DDBJ databases">
        <authorList>
            <consortium name="Pathogen Informatics"/>
        </authorList>
    </citation>
    <scope>NUCLEOTIDE SEQUENCE [LARGE SCALE GENOMIC DNA]</scope>
</reference>
<accession>A0A183E4K7</accession>
<protein>
    <submittedName>
        <fullName evidence="3">Protein kinase domain-containing protein</fullName>
    </submittedName>
</protein>
<dbReference type="WBParaSite" id="GPUH_0001592001-mRNA-1">
    <property type="protein sequence ID" value="GPUH_0001592001-mRNA-1"/>
    <property type="gene ID" value="GPUH_0001592001"/>
</dbReference>
<dbReference type="AlphaFoldDB" id="A0A183E4K7"/>
<dbReference type="EMBL" id="UYRT01083051">
    <property type="protein sequence ID" value="VDN26894.1"/>
    <property type="molecule type" value="Genomic_DNA"/>
</dbReference>
<organism evidence="3">
    <name type="scientific">Gongylonema pulchrum</name>
    <dbReference type="NCBI Taxonomy" id="637853"/>
    <lineage>
        <taxon>Eukaryota</taxon>
        <taxon>Metazoa</taxon>
        <taxon>Ecdysozoa</taxon>
        <taxon>Nematoda</taxon>
        <taxon>Chromadorea</taxon>
        <taxon>Rhabditida</taxon>
        <taxon>Spirurina</taxon>
        <taxon>Spiruromorpha</taxon>
        <taxon>Spiruroidea</taxon>
        <taxon>Gongylonematidae</taxon>
        <taxon>Gongylonema</taxon>
    </lineage>
</organism>
<evidence type="ECO:0000313" key="1">
    <source>
        <dbReference type="EMBL" id="VDN26894.1"/>
    </source>
</evidence>